<dbReference type="Gene3D" id="2.20.150.30">
    <property type="match status" value="1"/>
</dbReference>
<dbReference type="GO" id="GO:1990904">
    <property type="term" value="C:ribonucleoprotein complex"/>
    <property type="evidence" value="ECO:0007669"/>
    <property type="project" value="UniProtKB-KW"/>
</dbReference>
<feature type="non-terminal residue" evidence="3">
    <location>
        <position position="36"/>
    </location>
</feature>
<accession>A0A2H0LWK5</accession>
<keyword evidence="2" id="KW-0687">Ribonucleoprotein</keyword>
<evidence type="ECO:0000256" key="1">
    <source>
        <dbReference type="ARBA" id="ARBA00022980"/>
    </source>
</evidence>
<evidence type="ECO:0000256" key="2">
    <source>
        <dbReference type="ARBA" id="ARBA00023274"/>
    </source>
</evidence>
<evidence type="ECO:0000313" key="4">
    <source>
        <dbReference type="Proteomes" id="UP000229641"/>
    </source>
</evidence>
<proteinExistence type="predicted"/>
<dbReference type="AlphaFoldDB" id="A0A2H0LWK5"/>
<reference evidence="3 4" key="1">
    <citation type="submission" date="2017-09" db="EMBL/GenBank/DDBJ databases">
        <title>Depth-based differentiation of microbial function through sediment-hosted aquifers and enrichment of novel symbionts in the deep terrestrial subsurface.</title>
        <authorList>
            <person name="Probst A.J."/>
            <person name="Ladd B."/>
            <person name="Jarett J.K."/>
            <person name="Geller-Mcgrath D.E."/>
            <person name="Sieber C.M."/>
            <person name="Emerson J.B."/>
            <person name="Anantharaman K."/>
            <person name="Thomas B.C."/>
            <person name="Malmstrom R."/>
            <person name="Stieglmeier M."/>
            <person name="Klingl A."/>
            <person name="Woyke T."/>
            <person name="Ryan C.M."/>
            <person name="Banfield J.F."/>
        </authorList>
    </citation>
    <scope>NUCLEOTIDE SEQUENCE [LARGE SCALE GENOMIC DNA]</scope>
    <source>
        <strain evidence="3">CG11_big_fil_rev_8_21_14_0_20_42_13</strain>
    </source>
</reference>
<keyword evidence="1 3" id="KW-0689">Ribosomal protein</keyword>
<protein>
    <submittedName>
        <fullName evidence="3">50S ribosomal protein L28</fullName>
    </submittedName>
</protein>
<sequence length="36" mass="3834">MSKICYICGKKPVAGRTIERRGLAKKKGGVGKKITG</sequence>
<gene>
    <name evidence="3" type="ORF">COV72_06585</name>
</gene>
<dbReference type="Proteomes" id="UP000229641">
    <property type="component" value="Unassembled WGS sequence"/>
</dbReference>
<dbReference type="InterPro" id="IPR034704">
    <property type="entry name" value="Ribosomal_bL28/bL31-like_sf"/>
</dbReference>
<organism evidence="3 4">
    <name type="scientific">Candidatus Ghiorseimicrobium undicola</name>
    <dbReference type="NCBI Taxonomy" id="1974746"/>
    <lineage>
        <taxon>Bacteria</taxon>
        <taxon>Pseudomonadati</taxon>
        <taxon>Candidatus Omnitrophota</taxon>
        <taxon>Candidatus Ghiorseimicrobium</taxon>
    </lineage>
</organism>
<comment type="caution">
    <text evidence="3">The sequence shown here is derived from an EMBL/GenBank/DDBJ whole genome shotgun (WGS) entry which is preliminary data.</text>
</comment>
<evidence type="ECO:0000313" key="3">
    <source>
        <dbReference type="EMBL" id="PIQ88772.1"/>
    </source>
</evidence>
<dbReference type="GO" id="GO:0005840">
    <property type="term" value="C:ribosome"/>
    <property type="evidence" value="ECO:0007669"/>
    <property type="project" value="UniProtKB-KW"/>
</dbReference>
<dbReference type="EMBL" id="PCWA01000088">
    <property type="protein sequence ID" value="PIQ88772.1"/>
    <property type="molecule type" value="Genomic_DNA"/>
</dbReference>
<name>A0A2H0LWK5_9BACT</name>
<dbReference type="SUPFAM" id="SSF143800">
    <property type="entry name" value="L28p-like"/>
    <property type="match status" value="1"/>
</dbReference>